<sequence>MSYPDPYRDDRIDIELRAPPRFQAPEGQSWVFGAALGAGGFGRAYLWNLVNNADQKVVDRVVIKYTEIRSEQVLHHGGPGHGEIREVFMQRHLHCSWSLDSWRFYSPYYAFGDLSDLIRAQDTMGDHRQIPEPFAWYLLYRLASAAVVMDEAFNTDDTKYEVVHCDFKPDNIFMGAPGTLGKKNSFPAYPPAYLGDFGNAHITYPRDPRTDLMYGMCTPGWSAPEITNVGYRRAPWQAPGGSHTNIWQIGFIVQSIL</sequence>
<organism evidence="7 8">
    <name type="scientific">Aureobasidium namibiae CBS 147.97</name>
    <dbReference type="NCBI Taxonomy" id="1043004"/>
    <lineage>
        <taxon>Eukaryota</taxon>
        <taxon>Fungi</taxon>
        <taxon>Dikarya</taxon>
        <taxon>Ascomycota</taxon>
        <taxon>Pezizomycotina</taxon>
        <taxon>Dothideomycetes</taxon>
        <taxon>Dothideomycetidae</taxon>
        <taxon>Dothideales</taxon>
        <taxon>Saccotheciaceae</taxon>
        <taxon>Aureobasidium</taxon>
    </lineage>
</organism>
<evidence type="ECO:0000313" key="8">
    <source>
        <dbReference type="Proteomes" id="UP000027730"/>
    </source>
</evidence>
<proteinExistence type="predicted"/>
<dbReference type="GO" id="GO:0005737">
    <property type="term" value="C:cytoplasm"/>
    <property type="evidence" value="ECO:0007669"/>
    <property type="project" value="TreeGrafter"/>
</dbReference>
<keyword evidence="8" id="KW-1185">Reference proteome</keyword>
<dbReference type="HOGENOM" id="CLU_1083960_0_0_1"/>
<keyword evidence="3" id="KW-0547">Nucleotide-binding</keyword>
<dbReference type="GO" id="GO:0044732">
    <property type="term" value="C:mitotic spindle pole body"/>
    <property type="evidence" value="ECO:0007669"/>
    <property type="project" value="TreeGrafter"/>
</dbReference>
<dbReference type="OrthoDB" id="310217at2759"/>
<reference evidence="7 8" key="1">
    <citation type="journal article" date="2014" name="BMC Genomics">
        <title>Genome sequencing of four Aureobasidium pullulans varieties: biotechnological potential, stress tolerance, and description of new species.</title>
        <authorList>
            <person name="Gostin Ar C."/>
            <person name="Ohm R.A."/>
            <person name="Kogej T."/>
            <person name="Sonjak S."/>
            <person name="Turk M."/>
            <person name="Zajc J."/>
            <person name="Zalar P."/>
            <person name="Grube M."/>
            <person name="Sun H."/>
            <person name="Han J."/>
            <person name="Sharma A."/>
            <person name="Chiniquy J."/>
            <person name="Ngan C.Y."/>
            <person name="Lipzen A."/>
            <person name="Barry K."/>
            <person name="Grigoriev I.V."/>
            <person name="Gunde-Cimerman N."/>
        </authorList>
    </citation>
    <scope>NUCLEOTIDE SEQUENCE [LARGE SCALE GENOMIC DNA]</scope>
    <source>
        <strain evidence="7 8">CBS 147.97</strain>
    </source>
</reference>
<keyword evidence="4 7" id="KW-0418">Kinase</keyword>
<dbReference type="PANTHER" id="PTHR43671:SF13">
    <property type="entry name" value="SERINE_THREONINE-PROTEIN KINASE NEK2"/>
    <property type="match status" value="1"/>
</dbReference>
<dbReference type="InterPro" id="IPR000719">
    <property type="entry name" value="Prot_kinase_dom"/>
</dbReference>
<evidence type="ECO:0000256" key="5">
    <source>
        <dbReference type="ARBA" id="ARBA00022840"/>
    </source>
</evidence>
<dbReference type="GO" id="GO:0005634">
    <property type="term" value="C:nucleus"/>
    <property type="evidence" value="ECO:0007669"/>
    <property type="project" value="TreeGrafter"/>
</dbReference>
<dbReference type="GeneID" id="25409656"/>
<protein>
    <recommendedName>
        <fullName evidence="1">non-specific serine/threonine protein kinase</fullName>
        <ecNumber evidence="1">2.7.11.1</ecNumber>
    </recommendedName>
</protein>
<name>A0A074WR63_9PEZI</name>
<evidence type="ECO:0000313" key="7">
    <source>
        <dbReference type="EMBL" id="KEQ75650.1"/>
    </source>
</evidence>
<dbReference type="Proteomes" id="UP000027730">
    <property type="component" value="Unassembled WGS sequence"/>
</dbReference>
<dbReference type="PROSITE" id="PS00108">
    <property type="entry name" value="PROTEIN_KINASE_ST"/>
    <property type="match status" value="1"/>
</dbReference>
<accession>A0A074WR63</accession>
<dbReference type="Gene3D" id="1.10.510.10">
    <property type="entry name" value="Transferase(Phosphotransferase) domain 1"/>
    <property type="match status" value="1"/>
</dbReference>
<dbReference type="EMBL" id="KL584705">
    <property type="protein sequence ID" value="KEQ75650.1"/>
    <property type="molecule type" value="Genomic_DNA"/>
</dbReference>
<dbReference type="GO" id="GO:0007059">
    <property type="term" value="P:chromosome segregation"/>
    <property type="evidence" value="ECO:0007669"/>
    <property type="project" value="TreeGrafter"/>
</dbReference>
<dbReference type="EC" id="2.7.11.1" evidence="1"/>
<evidence type="ECO:0000256" key="3">
    <source>
        <dbReference type="ARBA" id="ARBA00022741"/>
    </source>
</evidence>
<dbReference type="RefSeq" id="XP_013429618.1">
    <property type="nucleotide sequence ID" value="XM_013574164.1"/>
</dbReference>
<feature type="non-terminal residue" evidence="7">
    <location>
        <position position="257"/>
    </location>
</feature>
<dbReference type="PANTHER" id="PTHR43671">
    <property type="entry name" value="SERINE/THREONINE-PROTEIN KINASE NEK"/>
    <property type="match status" value="1"/>
</dbReference>
<dbReference type="STRING" id="1043004.A0A074WR63"/>
<evidence type="ECO:0000256" key="1">
    <source>
        <dbReference type="ARBA" id="ARBA00012513"/>
    </source>
</evidence>
<gene>
    <name evidence="7" type="ORF">M436DRAFT_41954</name>
</gene>
<evidence type="ECO:0000256" key="2">
    <source>
        <dbReference type="ARBA" id="ARBA00022679"/>
    </source>
</evidence>
<keyword evidence="2" id="KW-0808">Transferase</keyword>
<dbReference type="InterPro" id="IPR008271">
    <property type="entry name" value="Ser/Thr_kinase_AS"/>
</dbReference>
<evidence type="ECO:0000256" key="4">
    <source>
        <dbReference type="ARBA" id="ARBA00022777"/>
    </source>
</evidence>
<dbReference type="GO" id="GO:0005524">
    <property type="term" value="F:ATP binding"/>
    <property type="evidence" value="ECO:0007669"/>
    <property type="project" value="UniProtKB-KW"/>
</dbReference>
<dbReference type="InterPro" id="IPR011009">
    <property type="entry name" value="Kinase-like_dom_sf"/>
</dbReference>
<evidence type="ECO:0000259" key="6">
    <source>
        <dbReference type="PROSITE" id="PS50011"/>
    </source>
</evidence>
<dbReference type="GO" id="GO:0004674">
    <property type="term" value="F:protein serine/threonine kinase activity"/>
    <property type="evidence" value="ECO:0007669"/>
    <property type="project" value="UniProtKB-EC"/>
</dbReference>
<dbReference type="InterPro" id="IPR050660">
    <property type="entry name" value="NEK_Ser/Thr_kinase"/>
</dbReference>
<dbReference type="AlphaFoldDB" id="A0A074WR63"/>
<feature type="domain" description="Protein kinase" evidence="6">
    <location>
        <begin position="30"/>
        <end position="257"/>
    </location>
</feature>
<dbReference type="PROSITE" id="PS50011">
    <property type="entry name" value="PROTEIN_KINASE_DOM"/>
    <property type="match status" value="1"/>
</dbReference>
<keyword evidence="5" id="KW-0067">ATP-binding</keyword>
<dbReference type="SUPFAM" id="SSF56112">
    <property type="entry name" value="Protein kinase-like (PK-like)"/>
    <property type="match status" value="1"/>
</dbReference>
<dbReference type="SMART" id="SM00220">
    <property type="entry name" value="S_TKc"/>
    <property type="match status" value="1"/>
</dbReference>